<evidence type="ECO:0008006" key="3">
    <source>
        <dbReference type="Google" id="ProtNLM"/>
    </source>
</evidence>
<sequence length="141" mass="16257">MATPNRVDYDELDFDYSPDGVLCLWEGQPFTGVGVELYPDGTLQAESLFRNGIDTRIGSLWYVTGQLRRRATANEANHTMQVTEWYENGKLKSQTTYEHGIKTAEQSWNEQGDLLTDFHLTEQDEYYPALLRYREGNHPTT</sequence>
<dbReference type="AlphaFoldDB" id="A0A8T9Q6W2"/>
<accession>A0A8T9Q6W2</accession>
<protein>
    <recommendedName>
        <fullName evidence="3">Toxin-antitoxin system YwqK family antitoxin</fullName>
    </recommendedName>
</protein>
<keyword evidence="2" id="KW-1185">Reference proteome</keyword>
<dbReference type="EMBL" id="CP095046">
    <property type="protein sequence ID" value="UOQ72682.1"/>
    <property type="molecule type" value="Genomic_DNA"/>
</dbReference>
<proteinExistence type="predicted"/>
<dbReference type="Proteomes" id="UP000831796">
    <property type="component" value="Chromosome"/>
</dbReference>
<dbReference type="InterPro" id="IPR011652">
    <property type="entry name" value="MORN_2"/>
</dbReference>
<gene>
    <name evidence="1" type="ORF">MUN79_01415</name>
</gene>
<dbReference type="RefSeq" id="WP_244676040.1">
    <property type="nucleotide sequence ID" value="NZ_CP095046.1"/>
</dbReference>
<organism evidence="1 2">
    <name type="scientific">Hymenobacter cellulosilyticus</name>
    <dbReference type="NCBI Taxonomy" id="2932248"/>
    <lineage>
        <taxon>Bacteria</taxon>
        <taxon>Pseudomonadati</taxon>
        <taxon>Bacteroidota</taxon>
        <taxon>Cytophagia</taxon>
        <taxon>Cytophagales</taxon>
        <taxon>Hymenobacteraceae</taxon>
        <taxon>Hymenobacter</taxon>
    </lineage>
</organism>
<dbReference type="SUPFAM" id="SSF82185">
    <property type="entry name" value="Histone H3 K4-specific methyltransferase SET7/9 N-terminal domain"/>
    <property type="match status" value="1"/>
</dbReference>
<evidence type="ECO:0000313" key="2">
    <source>
        <dbReference type="Proteomes" id="UP000831796"/>
    </source>
</evidence>
<dbReference type="Pfam" id="PF07661">
    <property type="entry name" value="MORN_2"/>
    <property type="match status" value="1"/>
</dbReference>
<name>A0A8T9Q6W2_9BACT</name>
<reference evidence="1" key="1">
    <citation type="submission" date="2022-04" db="EMBL/GenBank/DDBJ databases">
        <title>Hymenobacter sp. isolated from the air.</title>
        <authorList>
            <person name="Won M."/>
            <person name="Lee C.-M."/>
            <person name="Woen H.-Y."/>
            <person name="Kwon S.-W."/>
        </authorList>
    </citation>
    <scope>NUCLEOTIDE SEQUENCE</scope>
    <source>
        <strain evidence="1">5116S-3</strain>
    </source>
</reference>
<dbReference type="Gene3D" id="3.90.930.1">
    <property type="match status" value="1"/>
</dbReference>
<dbReference type="KEGG" id="hcu:MUN79_01415"/>
<evidence type="ECO:0000313" key="1">
    <source>
        <dbReference type="EMBL" id="UOQ72682.1"/>
    </source>
</evidence>